<sequence>MLSACFSENKPKAETFHYPVVEPPAYILKATGSATSKKNVFLDIINHTTL</sequence>
<reference evidence="1 2" key="1">
    <citation type="submission" date="2020-08" db="EMBL/GenBank/DDBJ databases">
        <title>Genomic Encyclopedia of Type Strains, Phase IV (KMG-IV): sequencing the most valuable type-strain genomes for metagenomic binning, comparative biology and taxonomic classification.</title>
        <authorList>
            <person name="Goeker M."/>
        </authorList>
    </citation>
    <scope>NUCLEOTIDE SEQUENCE [LARGE SCALE GENOMIC DNA]</scope>
    <source>
        <strain evidence="1 2">DSM 29854</strain>
    </source>
</reference>
<accession>A0A839GNK2</accession>
<gene>
    <name evidence="1" type="ORF">FHS90_001203</name>
</gene>
<evidence type="ECO:0000313" key="2">
    <source>
        <dbReference type="Proteomes" id="UP000563094"/>
    </source>
</evidence>
<evidence type="ECO:0000313" key="1">
    <source>
        <dbReference type="EMBL" id="MBA9076497.1"/>
    </source>
</evidence>
<keyword evidence="2" id="KW-1185">Reference proteome</keyword>
<dbReference type="AlphaFoldDB" id="A0A839GNK2"/>
<comment type="caution">
    <text evidence="1">The sequence shown here is derived from an EMBL/GenBank/DDBJ whole genome shotgun (WGS) entry which is preliminary data.</text>
</comment>
<dbReference type="EMBL" id="JACJIQ010000004">
    <property type="protein sequence ID" value="MBA9076497.1"/>
    <property type="molecule type" value="Genomic_DNA"/>
</dbReference>
<proteinExistence type="predicted"/>
<name>A0A839GNK2_9BACT</name>
<organism evidence="1 2">
    <name type="scientific">Rufibacter quisquiliarum</name>
    <dbReference type="NCBI Taxonomy" id="1549639"/>
    <lineage>
        <taxon>Bacteria</taxon>
        <taxon>Pseudomonadati</taxon>
        <taxon>Bacteroidota</taxon>
        <taxon>Cytophagia</taxon>
        <taxon>Cytophagales</taxon>
        <taxon>Hymenobacteraceae</taxon>
        <taxon>Rufibacter</taxon>
    </lineage>
</organism>
<protein>
    <submittedName>
        <fullName evidence="1">Uncharacterized protein</fullName>
    </submittedName>
</protein>
<dbReference type="Proteomes" id="UP000563094">
    <property type="component" value="Unassembled WGS sequence"/>
</dbReference>